<dbReference type="GO" id="GO:0000287">
    <property type="term" value="F:magnesium ion binding"/>
    <property type="evidence" value="ECO:0007669"/>
    <property type="project" value="UniProtKB-UniRule"/>
</dbReference>
<gene>
    <name evidence="13" type="primary">pheS</name>
    <name evidence="15" type="ORF">A3D01_00790</name>
</gene>
<dbReference type="GO" id="GO:0000049">
    <property type="term" value="F:tRNA binding"/>
    <property type="evidence" value="ECO:0007669"/>
    <property type="project" value="InterPro"/>
</dbReference>
<dbReference type="InterPro" id="IPR006195">
    <property type="entry name" value="aa-tRNA-synth_II"/>
</dbReference>
<evidence type="ECO:0000256" key="3">
    <source>
        <dbReference type="ARBA" id="ARBA00011209"/>
    </source>
</evidence>
<dbReference type="EMBL" id="MGGR01000007">
    <property type="protein sequence ID" value="OGM34292.1"/>
    <property type="molecule type" value="Genomic_DNA"/>
</dbReference>
<feature type="domain" description="Aminoacyl-transfer RNA synthetases class-II family profile" evidence="14">
    <location>
        <begin position="108"/>
        <end position="336"/>
    </location>
</feature>
<dbReference type="InterPro" id="IPR004188">
    <property type="entry name" value="Phe-tRNA_ligase_II_N"/>
</dbReference>
<dbReference type="STRING" id="1802505.A3D01_00790"/>
<dbReference type="InterPro" id="IPR004529">
    <property type="entry name" value="Phe-tRNA-synth_IIc_asu"/>
</dbReference>
<evidence type="ECO:0000259" key="14">
    <source>
        <dbReference type="PROSITE" id="PS50862"/>
    </source>
</evidence>
<dbReference type="NCBIfam" id="TIGR00468">
    <property type="entry name" value="pheS"/>
    <property type="match status" value="1"/>
</dbReference>
<evidence type="ECO:0000313" key="16">
    <source>
        <dbReference type="Proteomes" id="UP000177169"/>
    </source>
</evidence>
<comment type="subunit">
    <text evidence="3 13">Tetramer of two alpha and two beta subunits.</text>
</comment>
<dbReference type="HAMAP" id="MF_00281">
    <property type="entry name" value="Phe_tRNA_synth_alpha1"/>
    <property type="match status" value="1"/>
</dbReference>
<evidence type="ECO:0000256" key="6">
    <source>
        <dbReference type="ARBA" id="ARBA00022723"/>
    </source>
</evidence>
<dbReference type="InterPro" id="IPR002319">
    <property type="entry name" value="Phenylalanyl-tRNA_Synthase"/>
</dbReference>
<dbReference type="InterPro" id="IPR010978">
    <property type="entry name" value="tRNA-bd_arm"/>
</dbReference>
<keyword evidence="4 13" id="KW-0963">Cytoplasm</keyword>
<dbReference type="PANTHER" id="PTHR11538">
    <property type="entry name" value="PHENYLALANYL-TRNA SYNTHETASE"/>
    <property type="match status" value="1"/>
</dbReference>
<keyword evidence="7 13" id="KW-0547">Nucleotide-binding</keyword>
<comment type="similarity">
    <text evidence="2 13">Belongs to the class-II aminoacyl-tRNA synthetase family. Phe-tRNA synthetase alpha subunit type 1 subfamily.</text>
</comment>
<evidence type="ECO:0000256" key="5">
    <source>
        <dbReference type="ARBA" id="ARBA00022598"/>
    </source>
</evidence>
<dbReference type="GO" id="GO:0006432">
    <property type="term" value="P:phenylalanyl-tRNA aminoacylation"/>
    <property type="evidence" value="ECO:0007669"/>
    <property type="project" value="UniProtKB-UniRule"/>
</dbReference>
<dbReference type="GO" id="GO:0004826">
    <property type="term" value="F:phenylalanine-tRNA ligase activity"/>
    <property type="evidence" value="ECO:0007669"/>
    <property type="project" value="UniProtKB-UniRule"/>
</dbReference>
<keyword evidence="10 13" id="KW-0648">Protein biosynthesis</keyword>
<keyword evidence="5 13" id="KW-0436">Ligase</keyword>
<dbReference type="InterPro" id="IPR045864">
    <property type="entry name" value="aa-tRNA-synth_II/BPL/LPL"/>
</dbReference>
<evidence type="ECO:0000256" key="13">
    <source>
        <dbReference type="HAMAP-Rule" id="MF_00281"/>
    </source>
</evidence>
<dbReference type="Pfam" id="PF01409">
    <property type="entry name" value="tRNA-synt_2d"/>
    <property type="match status" value="1"/>
</dbReference>
<organism evidence="15 16">
    <name type="scientific">Candidatus Woesebacteria bacterium RIFCSPHIGHO2_02_FULL_39_13</name>
    <dbReference type="NCBI Taxonomy" id="1802505"/>
    <lineage>
        <taxon>Bacteria</taxon>
        <taxon>Candidatus Woeseibacteriota</taxon>
    </lineage>
</organism>
<comment type="catalytic activity">
    <reaction evidence="12 13">
        <text>tRNA(Phe) + L-phenylalanine + ATP = L-phenylalanyl-tRNA(Phe) + AMP + diphosphate + H(+)</text>
        <dbReference type="Rhea" id="RHEA:19413"/>
        <dbReference type="Rhea" id="RHEA-COMP:9668"/>
        <dbReference type="Rhea" id="RHEA-COMP:9699"/>
        <dbReference type="ChEBI" id="CHEBI:15378"/>
        <dbReference type="ChEBI" id="CHEBI:30616"/>
        <dbReference type="ChEBI" id="CHEBI:33019"/>
        <dbReference type="ChEBI" id="CHEBI:58095"/>
        <dbReference type="ChEBI" id="CHEBI:78442"/>
        <dbReference type="ChEBI" id="CHEBI:78531"/>
        <dbReference type="ChEBI" id="CHEBI:456215"/>
        <dbReference type="EC" id="6.1.1.20"/>
    </reaction>
</comment>
<dbReference type="Proteomes" id="UP000177169">
    <property type="component" value="Unassembled WGS sequence"/>
</dbReference>
<dbReference type="SUPFAM" id="SSF46589">
    <property type="entry name" value="tRNA-binding arm"/>
    <property type="match status" value="1"/>
</dbReference>
<feature type="binding site" evidence="13">
    <location>
        <position position="259"/>
    </location>
    <ligand>
        <name>Mg(2+)</name>
        <dbReference type="ChEBI" id="CHEBI:18420"/>
        <note>shared with beta subunit</note>
    </ligand>
</feature>
<evidence type="ECO:0000256" key="8">
    <source>
        <dbReference type="ARBA" id="ARBA00022840"/>
    </source>
</evidence>
<evidence type="ECO:0000256" key="9">
    <source>
        <dbReference type="ARBA" id="ARBA00022842"/>
    </source>
</evidence>
<name>A0A1F7Z3U7_9BACT</name>
<dbReference type="Pfam" id="PF02912">
    <property type="entry name" value="Phe_tRNA-synt_N"/>
    <property type="match status" value="1"/>
</dbReference>
<keyword evidence="6 13" id="KW-0479">Metal-binding</keyword>
<dbReference type="PANTHER" id="PTHR11538:SF41">
    <property type="entry name" value="PHENYLALANINE--TRNA LIGASE, MITOCHONDRIAL"/>
    <property type="match status" value="1"/>
</dbReference>
<evidence type="ECO:0000256" key="1">
    <source>
        <dbReference type="ARBA" id="ARBA00004496"/>
    </source>
</evidence>
<dbReference type="SUPFAM" id="SSF55681">
    <property type="entry name" value="Class II aaRS and biotin synthetases"/>
    <property type="match status" value="1"/>
</dbReference>
<dbReference type="PROSITE" id="PS50862">
    <property type="entry name" value="AA_TRNA_LIGASE_II"/>
    <property type="match status" value="1"/>
</dbReference>
<evidence type="ECO:0000256" key="12">
    <source>
        <dbReference type="ARBA" id="ARBA00049255"/>
    </source>
</evidence>
<dbReference type="AlphaFoldDB" id="A0A1F7Z3U7"/>
<keyword evidence="8 13" id="KW-0067">ATP-binding</keyword>
<keyword evidence="11 13" id="KW-0030">Aminoacyl-tRNA synthetase</keyword>
<evidence type="ECO:0000256" key="4">
    <source>
        <dbReference type="ARBA" id="ARBA00022490"/>
    </source>
</evidence>
<comment type="subcellular location">
    <subcellularLocation>
        <location evidence="1 13">Cytoplasm</location>
    </subcellularLocation>
</comment>
<protein>
    <recommendedName>
        <fullName evidence="13">Phenylalanine--tRNA ligase alpha subunit</fullName>
        <ecNumber evidence="13">6.1.1.20</ecNumber>
    </recommendedName>
    <alternativeName>
        <fullName evidence="13">Phenylalanyl-tRNA synthetase alpha subunit</fullName>
        <shortName evidence="13">PheRS</shortName>
    </alternativeName>
</protein>
<dbReference type="EC" id="6.1.1.20" evidence="13"/>
<evidence type="ECO:0000256" key="10">
    <source>
        <dbReference type="ARBA" id="ARBA00022917"/>
    </source>
</evidence>
<reference evidence="15 16" key="1">
    <citation type="journal article" date="2016" name="Nat. Commun.">
        <title>Thousands of microbial genomes shed light on interconnected biogeochemical processes in an aquifer system.</title>
        <authorList>
            <person name="Anantharaman K."/>
            <person name="Brown C.T."/>
            <person name="Hug L.A."/>
            <person name="Sharon I."/>
            <person name="Castelle C.J."/>
            <person name="Probst A.J."/>
            <person name="Thomas B.C."/>
            <person name="Singh A."/>
            <person name="Wilkins M.J."/>
            <person name="Karaoz U."/>
            <person name="Brodie E.L."/>
            <person name="Williams K.H."/>
            <person name="Hubbard S.S."/>
            <person name="Banfield J.F."/>
        </authorList>
    </citation>
    <scope>NUCLEOTIDE SEQUENCE [LARGE SCALE GENOMIC DNA]</scope>
</reference>
<evidence type="ECO:0000256" key="2">
    <source>
        <dbReference type="ARBA" id="ARBA00010207"/>
    </source>
</evidence>
<dbReference type="Gene3D" id="3.30.930.10">
    <property type="entry name" value="Bira Bifunctional Protein, Domain 2"/>
    <property type="match status" value="1"/>
</dbReference>
<evidence type="ECO:0000256" key="7">
    <source>
        <dbReference type="ARBA" id="ARBA00022741"/>
    </source>
</evidence>
<proteinExistence type="inferred from homology"/>
<comment type="cofactor">
    <cofactor evidence="13">
        <name>Mg(2+)</name>
        <dbReference type="ChEBI" id="CHEBI:18420"/>
    </cofactor>
    <text evidence="13">Binds 2 magnesium ions per tetramer.</text>
</comment>
<dbReference type="GO" id="GO:0005524">
    <property type="term" value="F:ATP binding"/>
    <property type="evidence" value="ECO:0007669"/>
    <property type="project" value="UniProtKB-UniRule"/>
</dbReference>
<comment type="caution">
    <text evidence="15">The sequence shown here is derived from an EMBL/GenBank/DDBJ whole genome shotgun (WGS) entry which is preliminary data.</text>
</comment>
<sequence length="344" mass="38982">MREEILNLKNEALAQIMDVVSFDDLENLKISYLGRKGKINDFIKKIGELPQTDKKEIGNLINDSKKVIEVTLAKKKEGLTSSLLSKKEWFDLTIPGNKTSAGHFHPQTTVLNEILDIFKYLGYQIADGPEIEKDYYNFEVLNFPPEHPARDAQQTMFFDVSNTSFKEGQVIPRTHTSAMQGRVMEASKPPLRVIVPGRCFRYEQVDASHGVEFWQVEGFVVDKAVHLTDLFGTIEFVLKSLFGQSAKIKFATTFFPFVEPGVDAYLECTVCDGRGCTFCKQTGWSEIMPAGMIHPNVLSKSKIDSKIWNGFAFAIGLSRVVSLRYQIDDLRVLHTPDLRILKQF</sequence>
<accession>A0A1F7Z3U7</accession>
<evidence type="ECO:0000313" key="15">
    <source>
        <dbReference type="EMBL" id="OGM34292.1"/>
    </source>
</evidence>
<keyword evidence="9 13" id="KW-0460">Magnesium</keyword>
<dbReference type="InterPro" id="IPR022911">
    <property type="entry name" value="Phe_tRNA_ligase_alpha1_bac"/>
</dbReference>
<dbReference type="CDD" id="cd00496">
    <property type="entry name" value="PheRS_alpha_core"/>
    <property type="match status" value="1"/>
</dbReference>
<dbReference type="GO" id="GO:0005737">
    <property type="term" value="C:cytoplasm"/>
    <property type="evidence" value="ECO:0007669"/>
    <property type="project" value="UniProtKB-SubCell"/>
</dbReference>
<evidence type="ECO:0000256" key="11">
    <source>
        <dbReference type="ARBA" id="ARBA00023146"/>
    </source>
</evidence>